<feature type="non-terminal residue" evidence="1">
    <location>
        <position position="1"/>
    </location>
</feature>
<protein>
    <submittedName>
        <fullName evidence="1">Uncharacterized protein</fullName>
    </submittedName>
</protein>
<dbReference type="AlphaFoldDB" id="A0A699YBN3"/>
<keyword evidence="2" id="KW-1185">Reference proteome</keyword>
<feature type="non-terminal residue" evidence="1">
    <location>
        <position position="68"/>
    </location>
</feature>
<comment type="caution">
    <text evidence="1">The sequence shown here is derived from an EMBL/GenBank/DDBJ whole genome shotgun (WGS) entry which is preliminary data.</text>
</comment>
<accession>A0A699YBN3</accession>
<dbReference type="EMBL" id="BLLF01000103">
    <property type="protein sequence ID" value="GFH07580.1"/>
    <property type="molecule type" value="Genomic_DNA"/>
</dbReference>
<reference evidence="1 2" key="1">
    <citation type="submission" date="2020-02" db="EMBL/GenBank/DDBJ databases">
        <title>Draft genome sequence of Haematococcus lacustris strain NIES-144.</title>
        <authorList>
            <person name="Morimoto D."/>
            <person name="Nakagawa S."/>
            <person name="Yoshida T."/>
            <person name="Sawayama S."/>
        </authorList>
    </citation>
    <scope>NUCLEOTIDE SEQUENCE [LARGE SCALE GENOMIC DNA]</scope>
    <source>
        <strain evidence="1 2">NIES-144</strain>
    </source>
</reference>
<dbReference type="Proteomes" id="UP000485058">
    <property type="component" value="Unassembled WGS sequence"/>
</dbReference>
<evidence type="ECO:0000313" key="2">
    <source>
        <dbReference type="Proteomes" id="UP000485058"/>
    </source>
</evidence>
<gene>
    <name evidence="1" type="ORF">HaLaN_02400</name>
</gene>
<sequence length="68" mass="7954">MRKRRQEQEPAERKAFVRRRRTCEGTSMPCQDVEVKPGWSALTQGAVLGYWPAQFEEKAAELLAWFLK</sequence>
<organism evidence="1 2">
    <name type="scientific">Haematococcus lacustris</name>
    <name type="common">Green alga</name>
    <name type="synonym">Haematococcus pluvialis</name>
    <dbReference type="NCBI Taxonomy" id="44745"/>
    <lineage>
        <taxon>Eukaryota</taxon>
        <taxon>Viridiplantae</taxon>
        <taxon>Chlorophyta</taxon>
        <taxon>core chlorophytes</taxon>
        <taxon>Chlorophyceae</taxon>
        <taxon>CS clade</taxon>
        <taxon>Chlamydomonadales</taxon>
        <taxon>Haematococcaceae</taxon>
        <taxon>Haematococcus</taxon>
    </lineage>
</organism>
<evidence type="ECO:0000313" key="1">
    <source>
        <dbReference type="EMBL" id="GFH07580.1"/>
    </source>
</evidence>
<proteinExistence type="predicted"/>
<name>A0A699YBN3_HAELA</name>